<dbReference type="InterPro" id="IPR025336">
    <property type="entry name" value="SCO4226-like"/>
</dbReference>
<name>A0A327SDM0_9FLAO</name>
<dbReference type="Pfam" id="PF14026">
    <property type="entry name" value="SCO4226-like"/>
    <property type="match status" value="1"/>
</dbReference>
<comment type="caution">
    <text evidence="2">The sequence shown here is derived from an EMBL/GenBank/DDBJ whole genome shotgun (WGS) entry which is preliminary data.</text>
</comment>
<evidence type="ECO:0000256" key="1">
    <source>
        <dbReference type="SAM" id="SignalP"/>
    </source>
</evidence>
<evidence type="ECO:0000313" key="2">
    <source>
        <dbReference type="EMBL" id="RAJ26705.1"/>
    </source>
</evidence>
<feature type="chain" id="PRO_5016307936" evidence="1">
    <location>
        <begin position="21"/>
        <end position="122"/>
    </location>
</feature>
<accession>A0A327SDM0</accession>
<gene>
    <name evidence="2" type="ORF">LX77_00960</name>
</gene>
<dbReference type="AlphaFoldDB" id="A0A327SDM0"/>
<organism evidence="2 3">
    <name type="scientific">Gelidibacter algens</name>
    <dbReference type="NCBI Taxonomy" id="49280"/>
    <lineage>
        <taxon>Bacteria</taxon>
        <taxon>Pseudomonadati</taxon>
        <taxon>Bacteroidota</taxon>
        <taxon>Flavobacteriia</taxon>
        <taxon>Flavobacteriales</taxon>
        <taxon>Flavobacteriaceae</taxon>
        <taxon>Gelidibacter</taxon>
    </lineage>
</organism>
<proteinExistence type="predicted"/>
<dbReference type="RefSeq" id="WP_245905261.1">
    <property type="nucleotide sequence ID" value="NZ_LZRN01000006.1"/>
</dbReference>
<evidence type="ECO:0000313" key="3">
    <source>
        <dbReference type="Proteomes" id="UP000248987"/>
    </source>
</evidence>
<keyword evidence="3" id="KW-1185">Reference proteome</keyword>
<protein>
    <submittedName>
        <fullName evidence="2">Uncharacterized protein DUF4242</fullName>
    </submittedName>
</protein>
<sequence length="122" mass="13468">MKTIKLVLILLVFTLNYAQAQNQTTSENNSLMKTYVIERIIPGAGDLTVEQLKGISQTSCSVLEEMGPKIEWQQSYVTGDKVYCVYKAENITLIEEHAKKGGFPANSISEVKTIISPATAKL</sequence>
<keyword evidence="1" id="KW-0732">Signal</keyword>
<feature type="signal peptide" evidence="1">
    <location>
        <begin position="1"/>
        <end position="20"/>
    </location>
</feature>
<dbReference type="EMBL" id="QLLQ01000002">
    <property type="protein sequence ID" value="RAJ26705.1"/>
    <property type="molecule type" value="Genomic_DNA"/>
</dbReference>
<reference evidence="2 3" key="1">
    <citation type="submission" date="2018-06" db="EMBL/GenBank/DDBJ databases">
        <title>Genomic Encyclopedia of Archaeal and Bacterial Type Strains, Phase II (KMG-II): from individual species to whole genera.</title>
        <authorList>
            <person name="Goeker M."/>
        </authorList>
    </citation>
    <scope>NUCLEOTIDE SEQUENCE [LARGE SCALE GENOMIC DNA]</scope>
    <source>
        <strain evidence="2 3">DSM 12408</strain>
    </source>
</reference>
<dbReference type="Proteomes" id="UP000248987">
    <property type="component" value="Unassembled WGS sequence"/>
</dbReference>